<name>A0ACC3TIQ1_9ASCO</name>
<organism evidence="1 2">
    <name type="scientific">Lipomyces orientalis</name>
    <dbReference type="NCBI Taxonomy" id="1233043"/>
    <lineage>
        <taxon>Eukaryota</taxon>
        <taxon>Fungi</taxon>
        <taxon>Dikarya</taxon>
        <taxon>Ascomycota</taxon>
        <taxon>Saccharomycotina</taxon>
        <taxon>Lipomycetes</taxon>
        <taxon>Lipomycetales</taxon>
        <taxon>Lipomycetaceae</taxon>
        <taxon>Lipomyces</taxon>
    </lineage>
</organism>
<dbReference type="EMBL" id="MU970107">
    <property type="protein sequence ID" value="KAK9321080.1"/>
    <property type="molecule type" value="Genomic_DNA"/>
</dbReference>
<proteinExistence type="predicted"/>
<reference evidence="2" key="1">
    <citation type="journal article" date="2024" name="Front. Bioeng. Biotechnol.">
        <title>Genome-scale model development and genomic sequencing of the oleaginous clade Lipomyces.</title>
        <authorList>
            <person name="Czajka J.J."/>
            <person name="Han Y."/>
            <person name="Kim J."/>
            <person name="Mondo S.J."/>
            <person name="Hofstad B.A."/>
            <person name="Robles A."/>
            <person name="Haridas S."/>
            <person name="Riley R."/>
            <person name="LaButti K."/>
            <person name="Pangilinan J."/>
            <person name="Andreopoulos W."/>
            <person name="Lipzen A."/>
            <person name="Yan J."/>
            <person name="Wang M."/>
            <person name="Ng V."/>
            <person name="Grigoriev I.V."/>
            <person name="Spatafora J.W."/>
            <person name="Magnuson J.K."/>
            <person name="Baker S.E."/>
            <person name="Pomraning K.R."/>
        </authorList>
    </citation>
    <scope>NUCLEOTIDE SEQUENCE [LARGE SCALE GENOMIC DNA]</scope>
    <source>
        <strain evidence="2">CBS 10300</strain>
    </source>
</reference>
<evidence type="ECO:0000313" key="2">
    <source>
        <dbReference type="Proteomes" id="UP001489719"/>
    </source>
</evidence>
<dbReference type="Proteomes" id="UP001489719">
    <property type="component" value="Unassembled WGS sequence"/>
</dbReference>
<evidence type="ECO:0000313" key="1">
    <source>
        <dbReference type="EMBL" id="KAK9321080.1"/>
    </source>
</evidence>
<keyword evidence="2" id="KW-1185">Reference proteome</keyword>
<gene>
    <name evidence="1" type="ORF">V1517DRAFT_184350</name>
</gene>
<comment type="caution">
    <text evidence="1">The sequence shown here is derived from an EMBL/GenBank/DDBJ whole genome shotgun (WGS) entry which is preliminary data.</text>
</comment>
<protein>
    <submittedName>
        <fullName evidence="1">General substrate transporter</fullName>
    </submittedName>
</protein>
<sequence length="498" mass="55316">MAPLLNVYTISILTSIGGLLFGFEISSISGVIDTPQYKEYYGNPLGATQGGITSAMPAGSIIGALSAGLLGDWLSRKVAIQAGAILWCIGAAVQAASNGIGMMVAGRLLSGICIGLTSSLVPIYQSEIAPRKVRGRIVSFQQFAITWGILIQYSIQYGCSFLQSEASFRLPWAVQAVPALFLFIGLFWFPYSPRWLASKDRWDETLKVQAFLRTADNDINDPLVLAEYREIEDQLRSERETETRAIGELVSRKMRRRVLLALAMQIGNQLTGANFLDYYILYVYNSVDIADSNMAGFIQYAIKVVITIPVILWSDKWGRRPILIIGALVMAACFFVAGGLYSLYGEPNPVPDEPYAWVIDGNIRVSRSIQACLYLAIACFNLSWAPAVWIYSSEVVPLRIRATTVSLALTCRWTINFAVGFAIPPLFRTTKWGIFIMFGFFNVASSTVVYLAAPETKQRTLEEMDEIFDHGKPLWKSFLALQETNRLEKMARDIEMGK</sequence>
<accession>A0ACC3TIQ1</accession>